<comment type="caution">
    <text evidence="2">The sequence shown here is derived from an EMBL/GenBank/DDBJ whole genome shotgun (WGS) entry which is preliminary data.</text>
</comment>
<name>A0A852RGA3_9MICO</name>
<feature type="transmembrane region" description="Helical" evidence="1">
    <location>
        <begin position="6"/>
        <end position="24"/>
    </location>
</feature>
<reference evidence="2 3" key="1">
    <citation type="submission" date="2020-07" db="EMBL/GenBank/DDBJ databases">
        <title>Sequencing the genomes of 1000 actinobacteria strains.</title>
        <authorList>
            <person name="Klenk H.-P."/>
        </authorList>
    </citation>
    <scope>NUCLEOTIDE SEQUENCE [LARGE SCALE GENOMIC DNA]</scope>
    <source>
        <strain evidence="2 3">DSM 17380</strain>
    </source>
</reference>
<keyword evidence="1" id="KW-0812">Transmembrane</keyword>
<evidence type="ECO:0000313" key="3">
    <source>
        <dbReference type="Proteomes" id="UP000586095"/>
    </source>
</evidence>
<evidence type="ECO:0000256" key="1">
    <source>
        <dbReference type="SAM" id="Phobius"/>
    </source>
</evidence>
<dbReference type="Pfam" id="PF13630">
    <property type="entry name" value="SdpI"/>
    <property type="match status" value="1"/>
</dbReference>
<feature type="transmembrane region" description="Helical" evidence="1">
    <location>
        <begin position="57"/>
        <end position="80"/>
    </location>
</feature>
<keyword evidence="1" id="KW-0472">Membrane</keyword>
<dbReference type="InterPro" id="IPR025962">
    <property type="entry name" value="SdpI/YhfL"/>
</dbReference>
<dbReference type="RefSeq" id="WP_185986143.1">
    <property type="nucleotide sequence ID" value="NZ_BAAALZ010000002.1"/>
</dbReference>
<gene>
    <name evidence="2" type="ORF">BJ960_000535</name>
</gene>
<organism evidence="2 3">
    <name type="scientific">Leucobacter aridicollis</name>
    <dbReference type="NCBI Taxonomy" id="283878"/>
    <lineage>
        <taxon>Bacteria</taxon>
        <taxon>Bacillati</taxon>
        <taxon>Actinomycetota</taxon>
        <taxon>Actinomycetes</taxon>
        <taxon>Micrococcales</taxon>
        <taxon>Microbacteriaceae</taxon>
        <taxon>Leucobacter</taxon>
    </lineage>
</organism>
<dbReference type="Proteomes" id="UP000586095">
    <property type="component" value="Unassembled WGS sequence"/>
</dbReference>
<proteinExistence type="predicted"/>
<sequence length="125" mass="12992">MLGTVVAAAAVAVFGVMLIEWARACRRGEFRRSWVVGYRTPLTLRDDRAWAAAHRAAAPFVLLAGIGTLASGAAAAALAAVRVGEVVPLLLGGAIVWSLAWVVIGGFPAVRASRAAVTEGDWVPE</sequence>
<keyword evidence="3" id="KW-1185">Reference proteome</keyword>
<evidence type="ECO:0000313" key="2">
    <source>
        <dbReference type="EMBL" id="NYD25732.1"/>
    </source>
</evidence>
<dbReference type="AlphaFoldDB" id="A0A852RGA3"/>
<accession>A0A852RGA3</accession>
<keyword evidence="1" id="KW-1133">Transmembrane helix</keyword>
<dbReference type="EMBL" id="JACCBD010000001">
    <property type="protein sequence ID" value="NYD25732.1"/>
    <property type="molecule type" value="Genomic_DNA"/>
</dbReference>
<protein>
    <submittedName>
        <fullName evidence="2">Fatty acid desaturase</fullName>
    </submittedName>
</protein>
<feature type="transmembrane region" description="Helical" evidence="1">
    <location>
        <begin position="86"/>
        <end position="104"/>
    </location>
</feature>